<keyword evidence="9" id="KW-1185">Reference proteome</keyword>
<evidence type="ECO:0000256" key="4">
    <source>
        <dbReference type="ARBA" id="ARBA00023163"/>
    </source>
</evidence>
<evidence type="ECO:0000256" key="5">
    <source>
        <dbReference type="SAM" id="Coils"/>
    </source>
</evidence>
<sequence length="1320" mass="154617">MSVMFSQIDISPQDDVETEMQNEDLKQQQELKAFLEEELDDGDLFDNASFTSTGRFSDPQYTKTAHSKQNSGRHSNSGDISFHQNSIHNDYGDNEDFGDHLGMHNGYPYNGYQDGNHNNIDHYPAAAHPSISNDPYPNTQHVTQLQTLYEARGRKIESLQREVEEKDESYAKEMRILNHKLILATGDKEGAMTSMKQLQDLLHEHKTDLHKNQQALEEEMQNNRVLTNQIDELNEKLLASDETINSLQQQIQMMNQSDSLARARAQHESLLATMRQKHEAEILSLKEKLDDMKQSLAWKTEDNNRYREMLDSNSAASEMGILQNRLRAEEDTTKNLRNELEKKTEEIQDLETQLDVYESLVKKNQNQFASTPFVPSNGKGIRRGLLDFKTPVSQVQSPAAQATSPQAPESKIRNELVNALSSNHEKRREITTLRNEIDRLQRELSMKNQHNRNNDTDTAAVSNTGECLKCKELQSELHNERHTSEDEILKLRTELDETKSSNNELQTNMVELIKTMDKKKTQDAESHNNAMLKFVDDAKENLRVELGRVHEGEILTLKTEIDKLRSELMYTKEEYVKLCGEMERVEKQVKTDAQNDSKIEQDEMKFQLETEYKEKLKRQENELTNRYLEDLSSEREKWKVESELELRNEIEKNLMLAKSDWLKEYRSKKEEEVENALELAKVEWEQVTQAKSRDVDKLKETWEASKEVEFKEKLGTEKLKWHIARDKETEQKIKESKQLTINEENFKWKEKEEIIKKELDVQSRKEILALEATIEAQKQDLHKAEVTLQLKESAFLRKETDLKHSLKLLQSEVKELNEKLESVDSDSLQSRSSLIFKKIVDSKEGSETEMKAKLTTYENKEIKWQTREKELTGLLKETVDKLKRMKEENQCDCNVFRDSMMEKMETTSWLDHMSPNRKNKERQKSDEERLSTALELSRQKVASLFSSNEQLELDVEKLEKNIAALRESKELLKNELEKEFERERTIIEEKHKLEVEKILLIEVRKKEKMRREFQLEKDKLRNNIMQDITEQQMGDMNAKIMELKEKHVLDVKKLKQSFCDKLEKISRMKEKWLKEEGEKRKINEDSYQKEFEVKLSNVQSDHELEMEQQQKHWQALCEKTKAEYEMVINKLKTGHQTALKGSKQSLVSLEDSNRRLSKQLQSKEQDLKLVRNQYQQLMQKVKSLEEASIFDDQSQRSISPPTNHKSPAIKFNQSPAPPIASLLKTSKDGTNVDMSMIEELRNFYLQSVRNIQQDVESYTKSIRHKCDQEIREAVRRERKELIQKLNFKRRENSRSASDVVRRKSTKDYTDIGNGKVASHS</sequence>
<comment type="similarity">
    <text evidence="1">Belongs to the E2F/DP family.</text>
</comment>
<dbReference type="Pfam" id="PF25770">
    <property type="entry name" value="CC_CEP63-bind_CEP152"/>
    <property type="match status" value="1"/>
</dbReference>
<feature type="compositionally biased region" description="Basic and acidic residues" evidence="6">
    <location>
        <begin position="1291"/>
        <end position="1309"/>
    </location>
</feature>
<dbReference type="InterPro" id="IPR051235">
    <property type="entry name" value="CEP152/SHC-Transforming"/>
</dbReference>
<feature type="region of interest" description="Disordered" evidence="6">
    <location>
        <begin position="392"/>
        <end position="412"/>
    </location>
</feature>
<dbReference type="GO" id="GO:0005813">
    <property type="term" value="C:centrosome"/>
    <property type="evidence" value="ECO:0007669"/>
    <property type="project" value="TreeGrafter"/>
</dbReference>
<feature type="coiled-coil region" evidence="5">
    <location>
        <begin position="941"/>
        <end position="1046"/>
    </location>
</feature>
<feature type="compositionally biased region" description="Polar residues" evidence="6">
    <location>
        <begin position="48"/>
        <end position="88"/>
    </location>
</feature>
<dbReference type="InterPro" id="IPR057659">
    <property type="entry name" value="CEP152_CC"/>
</dbReference>
<dbReference type="PANTHER" id="PTHR10337">
    <property type="entry name" value="SHC TRANSFORMING PROTEIN"/>
    <property type="match status" value="1"/>
</dbReference>
<dbReference type="GO" id="GO:0007099">
    <property type="term" value="P:centriole replication"/>
    <property type="evidence" value="ECO:0007669"/>
    <property type="project" value="TreeGrafter"/>
</dbReference>
<feature type="region of interest" description="Disordered" evidence="6">
    <location>
        <begin position="1191"/>
        <end position="1216"/>
    </location>
</feature>
<feature type="coiled-coil region" evidence="5">
    <location>
        <begin position="319"/>
        <end position="367"/>
    </location>
</feature>
<evidence type="ECO:0000259" key="7">
    <source>
        <dbReference type="Pfam" id="PF25770"/>
    </source>
</evidence>
<feature type="region of interest" description="Disordered" evidence="6">
    <location>
        <begin position="1291"/>
        <end position="1320"/>
    </location>
</feature>
<keyword evidence="5" id="KW-0175">Coiled coil</keyword>
<feature type="coiled-coil region" evidence="5">
    <location>
        <begin position="767"/>
        <end position="826"/>
    </location>
</feature>
<feature type="region of interest" description="Disordered" evidence="6">
    <location>
        <begin position="907"/>
        <end position="928"/>
    </location>
</feature>
<dbReference type="RefSeq" id="XP_066933838.1">
    <property type="nucleotide sequence ID" value="XM_067077737.1"/>
</dbReference>
<organism evidence="8 9">
    <name type="scientific">Clytia hemisphaerica</name>
    <dbReference type="NCBI Taxonomy" id="252671"/>
    <lineage>
        <taxon>Eukaryota</taxon>
        <taxon>Metazoa</taxon>
        <taxon>Cnidaria</taxon>
        <taxon>Hydrozoa</taxon>
        <taxon>Hydroidolina</taxon>
        <taxon>Leptothecata</taxon>
        <taxon>Obeliida</taxon>
        <taxon>Clytiidae</taxon>
        <taxon>Clytia</taxon>
    </lineage>
</organism>
<proteinExistence type="inferred from homology"/>
<feature type="region of interest" description="Disordered" evidence="6">
    <location>
        <begin position="44"/>
        <end position="94"/>
    </location>
</feature>
<feature type="coiled-coil region" evidence="5">
    <location>
        <begin position="156"/>
        <end position="250"/>
    </location>
</feature>
<keyword evidence="2" id="KW-0805">Transcription regulation</keyword>
<dbReference type="PANTHER" id="PTHR10337:SF6">
    <property type="entry name" value="CENTROSOMAL PROTEIN OF 152 KDA"/>
    <property type="match status" value="1"/>
</dbReference>
<dbReference type="OrthoDB" id="5981644at2759"/>
<evidence type="ECO:0000313" key="8">
    <source>
        <dbReference type="EnsemblMetazoa" id="CLYHEMP013523.1"/>
    </source>
</evidence>
<evidence type="ECO:0000256" key="3">
    <source>
        <dbReference type="ARBA" id="ARBA00023125"/>
    </source>
</evidence>
<reference evidence="8" key="1">
    <citation type="submission" date="2021-01" db="UniProtKB">
        <authorList>
            <consortium name="EnsemblMetazoa"/>
        </authorList>
    </citation>
    <scope>IDENTIFICATION</scope>
</reference>
<feature type="compositionally biased region" description="Low complexity" evidence="6">
    <location>
        <begin position="392"/>
        <end position="409"/>
    </location>
</feature>
<dbReference type="RefSeq" id="XP_066933836.1">
    <property type="nucleotide sequence ID" value="XM_067077735.1"/>
</dbReference>
<feature type="domain" description="CEP152 CEP63 binding coiled coil" evidence="7">
    <location>
        <begin position="1238"/>
        <end position="1285"/>
    </location>
</feature>
<feature type="coiled-coil region" evidence="5">
    <location>
        <begin position="1146"/>
        <end position="1187"/>
    </location>
</feature>
<feature type="coiled-coil region" evidence="5">
    <location>
        <begin position="423"/>
        <end position="450"/>
    </location>
</feature>
<feature type="coiled-coil region" evidence="5">
    <location>
        <begin position="488"/>
        <end position="522"/>
    </location>
</feature>
<dbReference type="EnsemblMetazoa" id="CLYHEMT013523.2">
    <property type="protein sequence ID" value="CLYHEMP013523.2"/>
    <property type="gene ID" value="CLYHEMG013523"/>
</dbReference>
<protein>
    <recommendedName>
        <fullName evidence="7">CEP152 CEP63 binding coiled coil domain-containing protein</fullName>
    </recommendedName>
</protein>
<dbReference type="GO" id="GO:0003677">
    <property type="term" value="F:DNA binding"/>
    <property type="evidence" value="ECO:0007669"/>
    <property type="project" value="UniProtKB-KW"/>
</dbReference>
<feature type="compositionally biased region" description="Acidic residues" evidence="6">
    <location>
        <begin position="12"/>
        <end position="22"/>
    </location>
</feature>
<evidence type="ECO:0000256" key="1">
    <source>
        <dbReference type="ARBA" id="ARBA00010940"/>
    </source>
</evidence>
<accession>A0A7M5WVE0</accession>
<feature type="region of interest" description="Disordered" evidence="6">
    <location>
        <begin position="1"/>
        <end position="22"/>
    </location>
</feature>
<dbReference type="GeneID" id="136821506"/>
<dbReference type="InterPro" id="IPR037241">
    <property type="entry name" value="E2F-DP_heterodim"/>
</dbReference>
<feature type="compositionally biased region" description="Polar residues" evidence="6">
    <location>
        <begin position="1191"/>
        <end position="1205"/>
    </location>
</feature>
<evidence type="ECO:0000256" key="2">
    <source>
        <dbReference type="ARBA" id="ARBA00023015"/>
    </source>
</evidence>
<keyword evidence="4" id="KW-0804">Transcription</keyword>
<feature type="compositionally biased region" description="Polar residues" evidence="6">
    <location>
        <begin position="1"/>
        <end position="10"/>
    </location>
</feature>
<dbReference type="Proteomes" id="UP000594262">
    <property type="component" value="Unplaced"/>
</dbReference>
<evidence type="ECO:0000256" key="6">
    <source>
        <dbReference type="SAM" id="MobiDB-lite"/>
    </source>
</evidence>
<evidence type="ECO:0000313" key="9">
    <source>
        <dbReference type="Proteomes" id="UP000594262"/>
    </source>
</evidence>
<name>A0A7M5WVE0_9CNID</name>
<dbReference type="SUPFAM" id="SSF144074">
    <property type="entry name" value="E2F-DP heterodimerization region"/>
    <property type="match status" value="1"/>
</dbReference>
<keyword evidence="3" id="KW-0238">DNA-binding</keyword>
<dbReference type="EnsemblMetazoa" id="CLYHEMT013523.1">
    <property type="protein sequence ID" value="CLYHEMP013523.1"/>
    <property type="gene ID" value="CLYHEMG013523"/>
</dbReference>